<proteinExistence type="predicted"/>
<gene>
    <name evidence="2" type="ORF">K452DRAFT_308351</name>
</gene>
<sequence>MPREKNTGGSKPAVSIDSVTGGVSGLKIQGTKYNPSQVGASTAYSRFAGTNNTGYNPRPYADRPHTADEFEQGTIIRTPHLVPRLNRNPPSGAESRHVLQSAVGDILIKERYFIVLVKFPTHMLAVPITSCGDRGIGHLREDIRSQYMAIRALEDTKYVNTTKYPALVVEWKKFDLMATSYVQTTSPVTVSYNFKIEDVGYLEGKSYDTLAANFRGQLNQAFKKP</sequence>
<dbReference type="Proteomes" id="UP000799438">
    <property type="component" value="Unassembled WGS sequence"/>
</dbReference>
<protein>
    <recommendedName>
        <fullName evidence="1">DUF6590 domain-containing protein</fullName>
    </recommendedName>
</protein>
<dbReference type="EMBL" id="ML995485">
    <property type="protein sequence ID" value="KAF2141929.1"/>
    <property type="molecule type" value="Genomic_DNA"/>
</dbReference>
<organism evidence="2 3">
    <name type="scientific">Aplosporella prunicola CBS 121167</name>
    <dbReference type="NCBI Taxonomy" id="1176127"/>
    <lineage>
        <taxon>Eukaryota</taxon>
        <taxon>Fungi</taxon>
        <taxon>Dikarya</taxon>
        <taxon>Ascomycota</taxon>
        <taxon>Pezizomycotina</taxon>
        <taxon>Dothideomycetes</taxon>
        <taxon>Dothideomycetes incertae sedis</taxon>
        <taxon>Botryosphaeriales</taxon>
        <taxon>Aplosporellaceae</taxon>
        <taxon>Aplosporella</taxon>
    </lineage>
</organism>
<dbReference type="Pfam" id="PF20233">
    <property type="entry name" value="DUF6590"/>
    <property type="match status" value="1"/>
</dbReference>
<dbReference type="InterPro" id="IPR046497">
    <property type="entry name" value="DUF6590"/>
</dbReference>
<dbReference type="OrthoDB" id="3942544at2759"/>
<evidence type="ECO:0000259" key="1">
    <source>
        <dbReference type="Pfam" id="PF20233"/>
    </source>
</evidence>
<dbReference type="RefSeq" id="XP_033397641.1">
    <property type="nucleotide sequence ID" value="XM_033543146.1"/>
</dbReference>
<feature type="domain" description="DUF6590" evidence="1">
    <location>
        <begin position="68"/>
        <end position="210"/>
    </location>
</feature>
<evidence type="ECO:0000313" key="3">
    <source>
        <dbReference type="Proteomes" id="UP000799438"/>
    </source>
</evidence>
<name>A0A6A6BCJ7_9PEZI</name>
<keyword evidence="3" id="KW-1185">Reference proteome</keyword>
<accession>A0A6A6BCJ7</accession>
<dbReference type="AlphaFoldDB" id="A0A6A6BCJ7"/>
<dbReference type="GeneID" id="54300643"/>
<reference evidence="2" key="1">
    <citation type="journal article" date="2020" name="Stud. Mycol.">
        <title>101 Dothideomycetes genomes: a test case for predicting lifestyles and emergence of pathogens.</title>
        <authorList>
            <person name="Haridas S."/>
            <person name="Albert R."/>
            <person name="Binder M."/>
            <person name="Bloem J."/>
            <person name="Labutti K."/>
            <person name="Salamov A."/>
            <person name="Andreopoulos B."/>
            <person name="Baker S."/>
            <person name="Barry K."/>
            <person name="Bills G."/>
            <person name="Bluhm B."/>
            <person name="Cannon C."/>
            <person name="Castanera R."/>
            <person name="Culley D."/>
            <person name="Daum C."/>
            <person name="Ezra D."/>
            <person name="Gonzalez J."/>
            <person name="Henrissat B."/>
            <person name="Kuo A."/>
            <person name="Liang C."/>
            <person name="Lipzen A."/>
            <person name="Lutzoni F."/>
            <person name="Magnuson J."/>
            <person name="Mondo S."/>
            <person name="Nolan M."/>
            <person name="Ohm R."/>
            <person name="Pangilinan J."/>
            <person name="Park H.-J."/>
            <person name="Ramirez L."/>
            <person name="Alfaro M."/>
            <person name="Sun H."/>
            <person name="Tritt A."/>
            <person name="Yoshinaga Y."/>
            <person name="Zwiers L.-H."/>
            <person name="Turgeon B."/>
            <person name="Goodwin S."/>
            <person name="Spatafora J."/>
            <person name="Crous P."/>
            <person name="Grigoriev I."/>
        </authorList>
    </citation>
    <scope>NUCLEOTIDE SEQUENCE</scope>
    <source>
        <strain evidence="2">CBS 121167</strain>
    </source>
</reference>
<evidence type="ECO:0000313" key="2">
    <source>
        <dbReference type="EMBL" id="KAF2141929.1"/>
    </source>
</evidence>